<protein>
    <recommendedName>
        <fullName evidence="6">Large ribosomal subunit protein bL21</fullName>
    </recommendedName>
</protein>
<gene>
    <name evidence="6 8" type="primary">rplU</name>
    <name evidence="8" type="ORF">dnl_21380</name>
</gene>
<keyword evidence="2 6" id="KW-0699">rRNA-binding</keyword>
<evidence type="ECO:0000256" key="6">
    <source>
        <dbReference type="HAMAP-Rule" id="MF_01363"/>
    </source>
</evidence>
<sequence>MYAVVSSGGKQYKVEEGQVFRVEKIPGEIGSQVSFDKVLLFSDGENLKIGQPVLDDISVQGKIMEQDKAKKILVFKYKRRKRYRRRQGHRQPYTAVKVESIGTSGSLVQKPETDIETE</sequence>
<dbReference type="KEGG" id="dli:dnl_21380"/>
<accession>A0A975GG11</accession>
<evidence type="ECO:0000256" key="2">
    <source>
        <dbReference type="ARBA" id="ARBA00022730"/>
    </source>
</evidence>
<dbReference type="AlphaFoldDB" id="A0A975GG11"/>
<dbReference type="GO" id="GO:1990904">
    <property type="term" value="C:ribonucleoprotein complex"/>
    <property type="evidence" value="ECO:0007669"/>
    <property type="project" value="UniProtKB-KW"/>
</dbReference>
<evidence type="ECO:0000313" key="9">
    <source>
        <dbReference type="Proteomes" id="UP000663720"/>
    </source>
</evidence>
<dbReference type="GO" id="GO:0006412">
    <property type="term" value="P:translation"/>
    <property type="evidence" value="ECO:0007669"/>
    <property type="project" value="UniProtKB-UniRule"/>
</dbReference>
<evidence type="ECO:0000313" key="8">
    <source>
        <dbReference type="EMBL" id="QTA79856.1"/>
    </source>
</evidence>
<dbReference type="PANTHER" id="PTHR21349:SF0">
    <property type="entry name" value="LARGE RIBOSOMAL SUBUNIT PROTEIN BL21M"/>
    <property type="match status" value="1"/>
</dbReference>
<dbReference type="EMBL" id="CP061799">
    <property type="protein sequence ID" value="QTA79856.1"/>
    <property type="molecule type" value="Genomic_DNA"/>
</dbReference>
<dbReference type="Proteomes" id="UP000663720">
    <property type="component" value="Chromosome"/>
</dbReference>
<dbReference type="GO" id="GO:0005840">
    <property type="term" value="C:ribosome"/>
    <property type="evidence" value="ECO:0007669"/>
    <property type="project" value="UniProtKB-KW"/>
</dbReference>
<keyword evidence="4 6" id="KW-0689">Ribosomal protein</keyword>
<comment type="similarity">
    <text evidence="1 6 7">Belongs to the bacterial ribosomal protein bL21 family.</text>
</comment>
<dbReference type="SUPFAM" id="SSF141091">
    <property type="entry name" value="L21p-like"/>
    <property type="match status" value="1"/>
</dbReference>
<dbReference type="HAMAP" id="MF_01363">
    <property type="entry name" value="Ribosomal_bL21"/>
    <property type="match status" value="1"/>
</dbReference>
<dbReference type="InterPro" id="IPR036164">
    <property type="entry name" value="bL21-like_sf"/>
</dbReference>
<dbReference type="PROSITE" id="PS01169">
    <property type="entry name" value="RIBOSOMAL_L21"/>
    <property type="match status" value="1"/>
</dbReference>
<dbReference type="InterPro" id="IPR028909">
    <property type="entry name" value="bL21-like"/>
</dbReference>
<dbReference type="GO" id="GO:0003735">
    <property type="term" value="F:structural constituent of ribosome"/>
    <property type="evidence" value="ECO:0007669"/>
    <property type="project" value="InterPro"/>
</dbReference>
<evidence type="ECO:0000256" key="1">
    <source>
        <dbReference type="ARBA" id="ARBA00008563"/>
    </source>
</evidence>
<comment type="subunit">
    <text evidence="6">Part of the 50S ribosomal subunit. Contacts protein L20.</text>
</comment>
<dbReference type="InterPro" id="IPR018258">
    <property type="entry name" value="Ribosomal_bL21_CS"/>
</dbReference>
<keyword evidence="5 6" id="KW-0687">Ribonucleoprotein</keyword>
<keyword evidence="3 6" id="KW-0694">RNA-binding</keyword>
<organism evidence="8 9">
    <name type="scientific">Desulfonema limicola</name>
    <dbReference type="NCBI Taxonomy" id="45656"/>
    <lineage>
        <taxon>Bacteria</taxon>
        <taxon>Pseudomonadati</taxon>
        <taxon>Thermodesulfobacteriota</taxon>
        <taxon>Desulfobacteria</taxon>
        <taxon>Desulfobacterales</taxon>
        <taxon>Desulfococcaceae</taxon>
        <taxon>Desulfonema</taxon>
    </lineage>
</organism>
<evidence type="ECO:0000256" key="7">
    <source>
        <dbReference type="RuleBase" id="RU000562"/>
    </source>
</evidence>
<evidence type="ECO:0000256" key="3">
    <source>
        <dbReference type="ARBA" id="ARBA00022884"/>
    </source>
</evidence>
<dbReference type="PANTHER" id="PTHR21349">
    <property type="entry name" value="50S RIBOSOMAL PROTEIN L21"/>
    <property type="match status" value="1"/>
</dbReference>
<reference evidence="8" key="1">
    <citation type="journal article" date="2021" name="Microb. Physiol.">
        <title>Proteogenomic Insights into the Physiology of Marine, Sulfate-Reducing, Filamentous Desulfonema limicola and Desulfonema magnum.</title>
        <authorList>
            <person name="Schnaars V."/>
            <person name="Wohlbrand L."/>
            <person name="Scheve S."/>
            <person name="Hinrichs C."/>
            <person name="Reinhardt R."/>
            <person name="Rabus R."/>
        </authorList>
    </citation>
    <scope>NUCLEOTIDE SEQUENCE</scope>
    <source>
        <strain evidence="8">5ac10</strain>
    </source>
</reference>
<dbReference type="Pfam" id="PF00829">
    <property type="entry name" value="Ribosomal_L21p"/>
    <property type="match status" value="1"/>
</dbReference>
<dbReference type="NCBIfam" id="TIGR00061">
    <property type="entry name" value="L21"/>
    <property type="match status" value="1"/>
</dbReference>
<dbReference type="GO" id="GO:0019843">
    <property type="term" value="F:rRNA binding"/>
    <property type="evidence" value="ECO:0007669"/>
    <property type="project" value="UniProtKB-UniRule"/>
</dbReference>
<dbReference type="GO" id="GO:0005737">
    <property type="term" value="C:cytoplasm"/>
    <property type="evidence" value="ECO:0007669"/>
    <property type="project" value="UniProtKB-ARBA"/>
</dbReference>
<dbReference type="RefSeq" id="WP_207691562.1">
    <property type="nucleotide sequence ID" value="NZ_CP061799.1"/>
</dbReference>
<dbReference type="InterPro" id="IPR001787">
    <property type="entry name" value="Ribosomal_bL21"/>
</dbReference>
<proteinExistence type="inferred from homology"/>
<evidence type="ECO:0000256" key="4">
    <source>
        <dbReference type="ARBA" id="ARBA00022980"/>
    </source>
</evidence>
<evidence type="ECO:0000256" key="5">
    <source>
        <dbReference type="ARBA" id="ARBA00023274"/>
    </source>
</evidence>
<comment type="function">
    <text evidence="6 7">This protein binds to 23S rRNA in the presence of protein L20.</text>
</comment>
<name>A0A975GG11_9BACT</name>
<keyword evidence="9" id="KW-1185">Reference proteome</keyword>